<keyword evidence="4" id="KW-1185">Reference proteome</keyword>
<dbReference type="InterPro" id="IPR006652">
    <property type="entry name" value="Kelch_1"/>
</dbReference>
<protein>
    <recommendedName>
        <fullName evidence="5">Kelch motif family protein</fullName>
    </recommendedName>
</protein>
<comment type="caution">
    <text evidence="3">The sequence shown here is derived from an EMBL/GenBank/DDBJ whole genome shotgun (WGS) entry which is preliminary data.</text>
</comment>
<evidence type="ECO:0008006" key="5">
    <source>
        <dbReference type="Google" id="ProtNLM"/>
    </source>
</evidence>
<keyword evidence="2" id="KW-0677">Repeat</keyword>
<dbReference type="InterPro" id="IPR015915">
    <property type="entry name" value="Kelch-typ_b-propeller"/>
</dbReference>
<organism evidence="3 4">
    <name type="scientific">Blepharisma stoltei</name>
    <dbReference type="NCBI Taxonomy" id="1481888"/>
    <lineage>
        <taxon>Eukaryota</taxon>
        <taxon>Sar</taxon>
        <taxon>Alveolata</taxon>
        <taxon>Ciliophora</taxon>
        <taxon>Postciliodesmatophora</taxon>
        <taxon>Heterotrichea</taxon>
        <taxon>Heterotrichida</taxon>
        <taxon>Blepharismidae</taxon>
        <taxon>Blepharisma</taxon>
    </lineage>
</organism>
<dbReference type="Gene3D" id="2.120.10.80">
    <property type="entry name" value="Kelch-type beta propeller"/>
    <property type="match status" value="1"/>
</dbReference>
<evidence type="ECO:0000313" key="3">
    <source>
        <dbReference type="EMBL" id="CAG9322876.1"/>
    </source>
</evidence>
<sequence length="596" mass="68673">MYTNYRFLHRSYGNSSPINSNPKIDHRKPWANSFAYPKSPYKKPQNESFSYMQDRTYSNIPSPEPLRIKRNNSRERLSLSPIDRTIENFSVKKRDLSPSFNGKSGRLKSLAFRKEIENEIGIPERISKLIIEIYSPNSLENEPTAIGLLIGSKIIITSHIAIPNETLAARYTFKFLKDENVYKSNIKKFFFTSPNDNLTVLAITPINQDLTKRVPLSFESNLKELEGDPIYYVNQKAYQAFISSIDADIFGFTTQKSILTGTPVFTKKWQLLGISHTFTQIYKYTQAASLETVLKFLNRLKSHIPRDSLLGSIEKSVDFNGKEFNQNNFKEMYWFEWLGNYIETYNVETGEWNYMQTSLRNEGRWHFLWDSRPVMLPNGSFYILGGMRNNLAVDEVVKFKPEKGELKRMQNMGVGRAACGTVFHEGFVYALSGKYANNFCERYSLSQKRWEFIPSMVHERFDFSAIVLFSSIYVVGGEPYSEVGNTIEVYDILREVWVILNIKLPFAVANSPLCHLFGSSFAILGGRGCRNVIMVEIDNLYSKSVSIREGAALSEEVETIYPVIYAAEQQKVFLFNITEGFERPLLYKIHESYLTK</sequence>
<dbReference type="AlphaFoldDB" id="A0AAU9JM92"/>
<keyword evidence="1" id="KW-0880">Kelch repeat</keyword>
<name>A0AAU9JM92_9CILI</name>
<gene>
    <name evidence="3" type="ORF">BSTOLATCC_MIC31987</name>
</gene>
<evidence type="ECO:0000256" key="2">
    <source>
        <dbReference type="ARBA" id="ARBA00022737"/>
    </source>
</evidence>
<dbReference type="PANTHER" id="PTHR46260:SF3">
    <property type="entry name" value="RING-TYPE DOMAIN-CONTAINING PROTEIN"/>
    <property type="match status" value="1"/>
</dbReference>
<dbReference type="SMART" id="SM00612">
    <property type="entry name" value="Kelch"/>
    <property type="match status" value="2"/>
</dbReference>
<dbReference type="Proteomes" id="UP001162131">
    <property type="component" value="Unassembled WGS sequence"/>
</dbReference>
<evidence type="ECO:0000313" key="4">
    <source>
        <dbReference type="Proteomes" id="UP001162131"/>
    </source>
</evidence>
<reference evidence="3" key="1">
    <citation type="submission" date="2021-09" db="EMBL/GenBank/DDBJ databases">
        <authorList>
            <consortium name="AG Swart"/>
            <person name="Singh M."/>
            <person name="Singh A."/>
            <person name="Seah K."/>
            <person name="Emmerich C."/>
        </authorList>
    </citation>
    <scope>NUCLEOTIDE SEQUENCE</scope>
    <source>
        <strain evidence="3">ATCC30299</strain>
    </source>
</reference>
<accession>A0AAU9JM92</accession>
<dbReference type="SUPFAM" id="SSF117281">
    <property type="entry name" value="Kelch motif"/>
    <property type="match status" value="1"/>
</dbReference>
<dbReference type="PANTHER" id="PTHR46260">
    <property type="entry name" value="RING-TYPE DOMAIN-CONTAINING PROTEIN"/>
    <property type="match status" value="1"/>
</dbReference>
<proteinExistence type="predicted"/>
<dbReference type="EMBL" id="CAJZBQ010000032">
    <property type="protein sequence ID" value="CAG9322876.1"/>
    <property type="molecule type" value="Genomic_DNA"/>
</dbReference>
<evidence type="ECO:0000256" key="1">
    <source>
        <dbReference type="ARBA" id="ARBA00022441"/>
    </source>
</evidence>
<dbReference type="InterPro" id="IPR051746">
    <property type="entry name" value="Kelch_domain_containing_8"/>
</dbReference>